<evidence type="ECO:0000313" key="4">
    <source>
        <dbReference type="Proteomes" id="UP000316806"/>
    </source>
</evidence>
<dbReference type="GO" id="GO:0003677">
    <property type="term" value="F:DNA binding"/>
    <property type="evidence" value="ECO:0007669"/>
    <property type="project" value="InterPro"/>
</dbReference>
<reference evidence="3 4" key="1">
    <citation type="journal article" date="2019" name="J. Ind. Microbiol. Biotechnol.">
        <title>The complete genomic sequence of Streptomyces spectabilis NRRL-2792 and identification of secondary metabolite biosynthetic gene clusters.</title>
        <authorList>
            <person name="Sinha A."/>
            <person name="Phillips-Salemka S."/>
            <person name="Niraula T.A."/>
            <person name="Short K.A."/>
            <person name="Niraula N.P."/>
        </authorList>
    </citation>
    <scope>NUCLEOTIDE SEQUENCE [LARGE SCALE GENOMIC DNA]</scope>
    <source>
        <strain evidence="3 4">NRRL 2792</strain>
    </source>
</reference>
<feature type="domain" description="HTH cro/C1-type" evidence="2">
    <location>
        <begin position="4"/>
        <end position="44"/>
    </location>
</feature>
<dbReference type="Proteomes" id="UP000316806">
    <property type="component" value="Chromosome"/>
</dbReference>
<dbReference type="PROSITE" id="PS50943">
    <property type="entry name" value="HTH_CROC1"/>
    <property type="match status" value="1"/>
</dbReference>
<dbReference type="InterPro" id="IPR001387">
    <property type="entry name" value="Cro/C1-type_HTH"/>
</dbReference>
<dbReference type="Pfam" id="PF01381">
    <property type="entry name" value="HTH_3"/>
    <property type="match status" value="1"/>
</dbReference>
<gene>
    <name evidence="3" type="ORF">FH965_04965</name>
</gene>
<evidence type="ECO:0000259" key="2">
    <source>
        <dbReference type="PROSITE" id="PS50943"/>
    </source>
</evidence>
<dbReference type="InterPro" id="IPR010982">
    <property type="entry name" value="Lambda_DNA-bd_dom_sf"/>
</dbReference>
<evidence type="ECO:0000313" key="3">
    <source>
        <dbReference type="EMBL" id="QDQ16136.1"/>
    </source>
</evidence>
<proteinExistence type="predicted"/>
<sequence>MITLSRRAGPGRTTVSQALNGTGVPTDATVAALAAALGGDPEELLRLRDRAVTVASTSPPCTAGPTSP</sequence>
<protein>
    <submittedName>
        <fullName evidence="3">Helix-turn-helix domain-containing protein</fullName>
    </submittedName>
</protein>
<name>A0A516RKE4_STRST</name>
<dbReference type="EMBL" id="CP040916">
    <property type="protein sequence ID" value="QDQ16136.1"/>
    <property type="molecule type" value="Genomic_DNA"/>
</dbReference>
<dbReference type="SUPFAM" id="SSF47413">
    <property type="entry name" value="lambda repressor-like DNA-binding domains"/>
    <property type="match status" value="1"/>
</dbReference>
<dbReference type="Gene3D" id="1.10.260.40">
    <property type="entry name" value="lambda repressor-like DNA-binding domains"/>
    <property type="match status" value="1"/>
</dbReference>
<accession>A0A516RKE4</accession>
<organism evidence="3 4">
    <name type="scientific">Streptomyces spectabilis</name>
    <dbReference type="NCBI Taxonomy" id="68270"/>
    <lineage>
        <taxon>Bacteria</taxon>
        <taxon>Bacillati</taxon>
        <taxon>Actinomycetota</taxon>
        <taxon>Actinomycetes</taxon>
        <taxon>Kitasatosporales</taxon>
        <taxon>Streptomycetaceae</taxon>
        <taxon>Streptomyces</taxon>
    </lineage>
</organism>
<evidence type="ECO:0000256" key="1">
    <source>
        <dbReference type="SAM" id="MobiDB-lite"/>
    </source>
</evidence>
<feature type="region of interest" description="Disordered" evidence="1">
    <location>
        <begin position="1"/>
        <end position="22"/>
    </location>
</feature>
<dbReference type="AlphaFoldDB" id="A0A516RKE4"/>